<dbReference type="GO" id="GO:0006950">
    <property type="term" value="P:response to stress"/>
    <property type="evidence" value="ECO:0007669"/>
    <property type="project" value="UniProtKB-ARBA"/>
</dbReference>
<dbReference type="EMBL" id="JAVIJP010000060">
    <property type="protein sequence ID" value="KAL3622168.1"/>
    <property type="molecule type" value="Genomic_DNA"/>
</dbReference>
<dbReference type="Pfam" id="PF03168">
    <property type="entry name" value="LEA_2"/>
    <property type="match status" value="1"/>
</dbReference>
<name>A0ABD3BXC5_9LAMI</name>
<proteinExistence type="inferred from homology"/>
<dbReference type="PANTHER" id="PTHR31459">
    <property type="match status" value="1"/>
</dbReference>
<reference evidence="4" key="1">
    <citation type="journal article" date="2024" name="IScience">
        <title>Strigolactones Initiate the Formation of Haustorium-like Structures in Castilleja.</title>
        <authorList>
            <person name="Buerger M."/>
            <person name="Peterson D."/>
            <person name="Chory J."/>
        </authorList>
    </citation>
    <scope>NUCLEOTIDE SEQUENCE [LARGE SCALE GENOMIC DNA]</scope>
</reference>
<evidence type="ECO:0000313" key="4">
    <source>
        <dbReference type="Proteomes" id="UP001632038"/>
    </source>
</evidence>
<dbReference type="InterPro" id="IPR013990">
    <property type="entry name" value="WHy-dom"/>
</dbReference>
<accession>A0ABD3BXC5</accession>
<dbReference type="Proteomes" id="UP001632038">
    <property type="component" value="Unassembled WGS sequence"/>
</dbReference>
<dbReference type="InterPro" id="IPR004864">
    <property type="entry name" value="LEA_2"/>
</dbReference>
<dbReference type="PANTHER" id="PTHR31459:SF19">
    <property type="entry name" value="DESICCATION-RELATED PROTEIN LEA14-RELATED"/>
    <property type="match status" value="1"/>
</dbReference>
<comment type="similarity">
    <text evidence="1">Belongs to the LEA type 2 family.</text>
</comment>
<dbReference type="SUPFAM" id="SSF117070">
    <property type="entry name" value="LEA14-like"/>
    <property type="match status" value="1"/>
</dbReference>
<dbReference type="AlphaFoldDB" id="A0ABD3BXC5"/>
<dbReference type="InterPro" id="IPR045043">
    <property type="entry name" value="Lea14-like"/>
</dbReference>
<keyword evidence="4" id="KW-1185">Reference proteome</keyword>
<dbReference type="Gene3D" id="2.60.40.1820">
    <property type="match status" value="1"/>
</dbReference>
<evidence type="ECO:0000259" key="2">
    <source>
        <dbReference type="SMART" id="SM00769"/>
    </source>
</evidence>
<gene>
    <name evidence="3" type="ORF">CASFOL_033579</name>
</gene>
<comment type="caution">
    <text evidence="3">The sequence shown here is derived from an EMBL/GenBank/DDBJ whole genome shotgun (WGS) entry which is preliminary data.</text>
</comment>
<sequence length="151" mass="16575">MELLDKAKNFVTDKVANMKKPEASITDVDFNGVGRDGVDYLTKVSVTNPYGVSIPICDITYTLKSANRVIVSGKIPDPGSLKGNDNTLLEVKFKIPHSVVTSLIKDIGADWDIDYVLEIGLVIDLPIIGNYTIPLSHKGELKLPNFKDLLF</sequence>
<dbReference type="SMART" id="SM00769">
    <property type="entry name" value="WHy"/>
    <property type="match status" value="1"/>
</dbReference>
<organism evidence="3 4">
    <name type="scientific">Castilleja foliolosa</name>
    <dbReference type="NCBI Taxonomy" id="1961234"/>
    <lineage>
        <taxon>Eukaryota</taxon>
        <taxon>Viridiplantae</taxon>
        <taxon>Streptophyta</taxon>
        <taxon>Embryophyta</taxon>
        <taxon>Tracheophyta</taxon>
        <taxon>Spermatophyta</taxon>
        <taxon>Magnoliopsida</taxon>
        <taxon>eudicotyledons</taxon>
        <taxon>Gunneridae</taxon>
        <taxon>Pentapetalae</taxon>
        <taxon>asterids</taxon>
        <taxon>lamiids</taxon>
        <taxon>Lamiales</taxon>
        <taxon>Orobanchaceae</taxon>
        <taxon>Pedicularideae</taxon>
        <taxon>Castillejinae</taxon>
        <taxon>Castilleja</taxon>
    </lineage>
</organism>
<protein>
    <recommendedName>
        <fullName evidence="2">Water stress and hypersensitive response domain-containing protein</fullName>
    </recommendedName>
</protein>
<evidence type="ECO:0000256" key="1">
    <source>
        <dbReference type="ARBA" id="ARBA00005960"/>
    </source>
</evidence>
<evidence type="ECO:0000313" key="3">
    <source>
        <dbReference type="EMBL" id="KAL3622168.1"/>
    </source>
</evidence>
<feature type="domain" description="Water stress and hypersensitive response" evidence="2">
    <location>
        <begin position="23"/>
        <end position="140"/>
    </location>
</feature>
<dbReference type="FunFam" id="2.60.40.1820:FF:000001">
    <property type="entry name" value="Desiccation protectant protein Lea14-like"/>
    <property type="match status" value="1"/>
</dbReference>